<dbReference type="InterPro" id="IPR036929">
    <property type="entry name" value="DsbDN_sf"/>
</dbReference>
<gene>
    <name evidence="2" type="ORF">FSB73_12395</name>
</gene>
<keyword evidence="3" id="KW-1185">Reference proteome</keyword>
<dbReference type="InterPro" id="IPR028250">
    <property type="entry name" value="DsbDN"/>
</dbReference>
<dbReference type="EMBL" id="CP042434">
    <property type="protein sequence ID" value="QEC72351.1"/>
    <property type="molecule type" value="Genomic_DNA"/>
</dbReference>
<dbReference type="Pfam" id="PF11412">
    <property type="entry name" value="DsbD_N"/>
    <property type="match status" value="1"/>
</dbReference>
<evidence type="ECO:0000313" key="2">
    <source>
        <dbReference type="EMBL" id="QEC72351.1"/>
    </source>
</evidence>
<name>A0A5B8VMN1_9BACT</name>
<dbReference type="Proteomes" id="UP000321291">
    <property type="component" value="Chromosome"/>
</dbReference>
<sequence length="161" mass="17756">MKMEMKRQLNHLLLTLLVLVSATIIVRAQDQNQNPVQWTASAAKATDGNYTITLTAVLPAPWHIYSQNTPDGGPVPTSISFSKNPLVTLIGKPKEKGDLKTTHDKNFGVDVKYYGDKVQFIQTVKVKGGLKTNVSGSVNFMVCNDHECLPPSSWKFSVKLN</sequence>
<protein>
    <submittedName>
        <fullName evidence="2">Sugar transporter</fullName>
    </submittedName>
</protein>
<keyword evidence="2" id="KW-0762">Sugar transport</keyword>
<dbReference type="OrthoDB" id="767251at2"/>
<organism evidence="2 3">
    <name type="scientific">Arachidicoccus ginsenosidivorans</name>
    <dbReference type="NCBI Taxonomy" id="496057"/>
    <lineage>
        <taxon>Bacteria</taxon>
        <taxon>Pseudomonadati</taxon>
        <taxon>Bacteroidota</taxon>
        <taxon>Chitinophagia</taxon>
        <taxon>Chitinophagales</taxon>
        <taxon>Chitinophagaceae</taxon>
        <taxon>Arachidicoccus</taxon>
    </lineage>
</organism>
<dbReference type="RefSeq" id="WP_146782560.1">
    <property type="nucleotide sequence ID" value="NZ_CP042434.1"/>
</dbReference>
<proteinExistence type="predicted"/>
<accession>A0A5B8VMN1</accession>
<reference evidence="2 3" key="1">
    <citation type="journal article" date="2017" name="Int. J. Syst. Evol. Microbiol.">
        <title>Arachidicoccus ginsenosidivorans sp. nov., with ginsenoside-converting activity isolated from ginseng cultivating soil.</title>
        <authorList>
            <person name="Siddiqi M.Z."/>
            <person name="Aslam Z."/>
            <person name="Im W.T."/>
        </authorList>
    </citation>
    <scope>NUCLEOTIDE SEQUENCE [LARGE SCALE GENOMIC DNA]</scope>
    <source>
        <strain evidence="2 3">Gsoil 809</strain>
    </source>
</reference>
<feature type="domain" description="Thiol:disulfide interchange protein DsbD N-terminal" evidence="1">
    <location>
        <begin position="39"/>
        <end position="158"/>
    </location>
</feature>
<keyword evidence="2" id="KW-0813">Transport</keyword>
<dbReference type="Gene3D" id="2.60.40.1250">
    <property type="entry name" value="Thiol:disulfide interchange protein DsbD, N-terminal domain"/>
    <property type="match status" value="1"/>
</dbReference>
<evidence type="ECO:0000313" key="3">
    <source>
        <dbReference type="Proteomes" id="UP000321291"/>
    </source>
</evidence>
<dbReference type="KEGG" id="agi:FSB73_12395"/>
<evidence type="ECO:0000259" key="1">
    <source>
        <dbReference type="Pfam" id="PF11412"/>
    </source>
</evidence>
<dbReference type="AlphaFoldDB" id="A0A5B8VMN1"/>